<keyword evidence="1" id="KW-1133">Transmembrane helix</keyword>
<feature type="transmembrane region" description="Helical" evidence="1">
    <location>
        <begin position="21"/>
        <end position="42"/>
    </location>
</feature>
<accession>A0A8J3CXB9</accession>
<keyword evidence="3" id="KW-1185">Reference proteome</keyword>
<comment type="caution">
    <text evidence="2">The sequence shown here is derived from an EMBL/GenBank/DDBJ whole genome shotgun (WGS) entry which is preliminary data.</text>
</comment>
<organism evidence="2 3">
    <name type="scientific">Mongoliitalea lutea</name>
    <dbReference type="NCBI Taxonomy" id="849756"/>
    <lineage>
        <taxon>Bacteria</taxon>
        <taxon>Pseudomonadati</taxon>
        <taxon>Bacteroidota</taxon>
        <taxon>Cytophagia</taxon>
        <taxon>Cytophagales</taxon>
        <taxon>Cyclobacteriaceae</taxon>
        <taxon>Mongoliitalea</taxon>
    </lineage>
</organism>
<evidence type="ECO:0000256" key="1">
    <source>
        <dbReference type="SAM" id="Phobius"/>
    </source>
</evidence>
<dbReference type="Proteomes" id="UP000642809">
    <property type="component" value="Unassembled WGS sequence"/>
</dbReference>
<gene>
    <name evidence="2" type="ORF">GCM10008106_11020</name>
</gene>
<protein>
    <submittedName>
        <fullName evidence="2">Uncharacterized protein</fullName>
    </submittedName>
</protein>
<dbReference type="RefSeq" id="WP_189579478.1">
    <property type="nucleotide sequence ID" value="NZ_BMYF01000005.1"/>
</dbReference>
<name>A0A8J3CXB9_9BACT</name>
<evidence type="ECO:0000313" key="3">
    <source>
        <dbReference type="Proteomes" id="UP000642809"/>
    </source>
</evidence>
<feature type="transmembrane region" description="Helical" evidence="1">
    <location>
        <begin position="54"/>
        <end position="80"/>
    </location>
</feature>
<reference evidence="2" key="1">
    <citation type="journal article" date="2014" name="Int. J. Syst. Evol. Microbiol.">
        <title>Complete genome sequence of Corynebacterium casei LMG S-19264T (=DSM 44701T), isolated from a smear-ripened cheese.</title>
        <authorList>
            <consortium name="US DOE Joint Genome Institute (JGI-PGF)"/>
            <person name="Walter F."/>
            <person name="Albersmeier A."/>
            <person name="Kalinowski J."/>
            <person name="Ruckert C."/>
        </authorList>
    </citation>
    <scope>NUCLEOTIDE SEQUENCE</scope>
    <source>
        <strain evidence="2">KCTC 23224</strain>
    </source>
</reference>
<evidence type="ECO:0000313" key="2">
    <source>
        <dbReference type="EMBL" id="GHB31893.1"/>
    </source>
</evidence>
<keyword evidence="1" id="KW-0472">Membrane</keyword>
<keyword evidence="1" id="KW-0812">Transmembrane</keyword>
<sequence length="94" mass="10545">MKTYHNYINMDLKSKLKFLKFIGYTCALVAVITSGDTLANTIQTLHTSESWKFYAALAGFTIFLSMLIILIMVDLALVITPEIVKHFKGKLGLT</sequence>
<proteinExistence type="predicted"/>
<dbReference type="AlphaFoldDB" id="A0A8J3CXB9"/>
<reference evidence="2" key="2">
    <citation type="submission" date="2020-09" db="EMBL/GenBank/DDBJ databases">
        <authorList>
            <person name="Sun Q."/>
            <person name="Kim S."/>
        </authorList>
    </citation>
    <scope>NUCLEOTIDE SEQUENCE</scope>
    <source>
        <strain evidence="2">KCTC 23224</strain>
    </source>
</reference>
<dbReference type="EMBL" id="BMYF01000005">
    <property type="protein sequence ID" value="GHB31893.1"/>
    <property type="molecule type" value="Genomic_DNA"/>
</dbReference>